<dbReference type="eggNOG" id="KOG1584">
    <property type="taxonomic scope" value="Eukaryota"/>
</dbReference>
<dbReference type="InterPro" id="IPR000863">
    <property type="entry name" value="Sulfotransferase_dom"/>
</dbReference>
<dbReference type="STRING" id="7918.ENSLOCP00000000545"/>
<protein>
    <recommendedName>
        <fullName evidence="3">Sulfotransferase</fullName>
        <ecNumber evidence="3">2.8.2.-</ecNumber>
    </recommendedName>
</protein>
<dbReference type="PANTHER" id="PTHR11783">
    <property type="entry name" value="SULFOTRANSFERASE SULT"/>
    <property type="match status" value="1"/>
</dbReference>
<evidence type="ECO:0000313" key="7">
    <source>
        <dbReference type="Proteomes" id="UP000018468"/>
    </source>
</evidence>
<reference evidence="7" key="1">
    <citation type="submission" date="2011-12" db="EMBL/GenBank/DDBJ databases">
        <title>The Draft Genome of Lepisosteus oculatus.</title>
        <authorList>
            <consortium name="The Broad Institute Genome Assembly &amp; Analysis Group"/>
            <consortium name="Computational R&amp;D Group"/>
            <consortium name="and Sequencing Platform"/>
            <person name="Di Palma F."/>
            <person name="Alfoldi J."/>
            <person name="Johnson J."/>
            <person name="Berlin A."/>
            <person name="Gnerre S."/>
            <person name="Jaffe D."/>
            <person name="MacCallum I."/>
            <person name="Young S."/>
            <person name="Walker B.J."/>
            <person name="Lander E.S."/>
            <person name="Lindblad-Toh K."/>
        </authorList>
    </citation>
    <scope>NUCLEOTIDE SEQUENCE [LARGE SCALE GENOMIC DNA]</scope>
</reference>
<name>W5LWN8_LEPOC</name>
<keyword evidence="7" id="KW-1185">Reference proteome</keyword>
<evidence type="ECO:0000256" key="3">
    <source>
        <dbReference type="RuleBase" id="RU361155"/>
    </source>
</evidence>
<dbReference type="Gene3D" id="3.40.50.300">
    <property type="entry name" value="P-loop containing nucleotide triphosphate hydrolases"/>
    <property type="match status" value="2"/>
</dbReference>
<dbReference type="EC" id="2.8.2.-" evidence="3"/>
<dbReference type="GeneTree" id="ENSGT00940000163342"/>
<dbReference type="Ensembl" id="ENSLOCT00000000546.1">
    <property type="protein sequence ID" value="ENSLOCP00000000545.1"/>
    <property type="gene ID" value="ENSLOCG00000000497.1"/>
</dbReference>
<dbReference type="Proteomes" id="UP000018468">
    <property type="component" value="Unassembled WGS sequence"/>
</dbReference>
<evidence type="ECO:0000256" key="1">
    <source>
        <dbReference type="ARBA" id="ARBA00005771"/>
    </source>
</evidence>
<evidence type="ECO:0000256" key="2">
    <source>
        <dbReference type="ARBA" id="ARBA00022679"/>
    </source>
</evidence>
<dbReference type="OMA" id="TTWVVEM"/>
<keyword evidence="2 3" id="KW-0808">Transferase</keyword>
<dbReference type="Pfam" id="PF00685">
    <property type="entry name" value="Sulfotransfer_1"/>
    <property type="match status" value="1"/>
</dbReference>
<feature type="region of interest" description="Disordered" evidence="4">
    <location>
        <begin position="1"/>
        <end position="25"/>
    </location>
</feature>
<dbReference type="Bgee" id="ENSLOCG00000000497">
    <property type="expression patterns" value="Expressed in embryo and 13 other cell types or tissues"/>
</dbReference>
<dbReference type="HOGENOM" id="CLU_1577985_0_0_1"/>
<sequence>MESAAVPPVSGDPGQAPGGQRAEVEGRERTVIWEGLPLGPSVTERWAEVQDFPARPDDILIATYPKAEVQDFTARPVDILIDTYTKAGTTWVVEMVDAVLSQGDLTHCFRAPSHNRAPFLELNAPLPFLCALDILKTLPSPRMIKTHLPIRLVPQSFWDNDCKVRNRDY</sequence>
<dbReference type="InterPro" id="IPR027417">
    <property type="entry name" value="P-loop_NTPase"/>
</dbReference>
<dbReference type="SUPFAM" id="SSF52540">
    <property type="entry name" value="P-loop containing nucleoside triphosphate hydrolases"/>
    <property type="match status" value="1"/>
</dbReference>
<proteinExistence type="inferred from homology"/>
<organism evidence="6 7">
    <name type="scientific">Lepisosteus oculatus</name>
    <name type="common">Spotted gar</name>
    <dbReference type="NCBI Taxonomy" id="7918"/>
    <lineage>
        <taxon>Eukaryota</taxon>
        <taxon>Metazoa</taxon>
        <taxon>Chordata</taxon>
        <taxon>Craniata</taxon>
        <taxon>Vertebrata</taxon>
        <taxon>Euteleostomi</taxon>
        <taxon>Actinopterygii</taxon>
        <taxon>Neopterygii</taxon>
        <taxon>Holostei</taxon>
        <taxon>Semionotiformes</taxon>
        <taxon>Lepisosteidae</taxon>
        <taxon>Lepisosteus</taxon>
    </lineage>
</organism>
<reference evidence="6" key="3">
    <citation type="submission" date="2025-09" db="UniProtKB">
        <authorList>
            <consortium name="Ensembl"/>
        </authorList>
    </citation>
    <scope>IDENTIFICATION</scope>
</reference>
<dbReference type="GO" id="GO:0008146">
    <property type="term" value="F:sulfotransferase activity"/>
    <property type="evidence" value="ECO:0007669"/>
    <property type="project" value="InterPro"/>
</dbReference>
<evidence type="ECO:0000313" key="6">
    <source>
        <dbReference type="Ensembl" id="ENSLOCP00000000545.1"/>
    </source>
</evidence>
<evidence type="ECO:0000259" key="5">
    <source>
        <dbReference type="Pfam" id="PF00685"/>
    </source>
</evidence>
<feature type="domain" description="Sulfotransferase" evidence="5">
    <location>
        <begin position="78"/>
        <end position="164"/>
    </location>
</feature>
<dbReference type="AlphaFoldDB" id="W5LWN8"/>
<evidence type="ECO:0000256" key="4">
    <source>
        <dbReference type="SAM" id="MobiDB-lite"/>
    </source>
</evidence>
<comment type="similarity">
    <text evidence="1 3">Belongs to the sulfotransferase 1 family.</text>
</comment>
<dbReference type="InParanoid" id="W5LWN8"/>
<reference evidence="6" key="2">
    <citation type="submission" date="2025-08" db="UniProtKB">
        <authorList>
            <consortium name="Ensembl"/>
        </authorList>
    </citation>
    <scope>IDENTIFICATION</scope>
</reference>
<accession>W5LWN8</accession>